<reference evidence="2 3" key="1">
    <citation type="submission" date="2019-05" db="EMBL/GenBank/DDBJ databases">
        <title>Another draft genome of Portunus trituberculatus and its Hox gene families provides insights of decapod evolution.</title>
        <authorList>
            <person name="Jeong J.-H."/>
            <person name="Song I."/>
            <person name="Kim S."/>
            <person name="Choi T."/>
            <person name="Kim D."/>
            <person name="Ryu S."/>
            <person name="Kim W."/>
        </authorList>
    </citation>
    <scope>NUCLEOTIDE SEQUENCE [LARGE SCALE GENOMIC DNA]</scope>
    <source>
        <tissue evidence="2">Muscle</tissue>
    </source>
</reference>
<name>A0A5B7CJJ5_PORTR</name>
<feature type="region of interest" description="Disordered" evidence="1">
    <location>
        <begin position="1"/>
        <end position="21"/>
    </location>
</feature>
<keyword evidence="3" id="KW-1185">Reference proteome</keyword>
<gene>
    <name evidence="2" type="ORF">E2C01_002384</name>
</gene>
<proteinExistence type="predicted"/>
<sequence length="125" mass="12648">MPLEVAEEASEARSSSCCCSSVASDGLFSSPPALASSSPSFFLVLPSFPSFSSFPSSSASSSSPTSDTVSPQKPLEVVPSLSLEGGWSLVPVSNKSHNSHSGDSEPGDGVVEVVRLSADGVLLQG</sequence>
<feature type="region of interest" description="Disordered" evidence="1">
    <location>
        <begin position="92"/>
        <end position="111"/>
    </location>
</feature>
<accession>A0A5B7CJJ5</accession>
<evidence type="ECO:0000313" key="2">
    <source>
        <dbReference type="EMBL" id="MPC09767.1"/>
    </source>
</evidence>
<feature type="compositionally biased region" description="Low complexity" evidence="1">
    <location>
        <begin position="52"/>
        <end position="64"/>
    </location>
</feature>
<dbReference type="AlphaFoldDB" id="A0A5B7CJJ5"/>
<dbReference type="EMBL" id="VSRR010000084">
    <property type="protein sequence ID" value="MPC09767.1"/>
    <property type="molecule type" value="Genomic_DNA"/>
</dbReference>
<feature type="compositionally biased region" description="Polar residues" evidence="1">
    <location>
        <begin position="92"/>
        <end position="101"/>
    </location>
</feature>
<dbReference type="Proteomes" id="UP000324222">
    <property type="component" value="Unassembled WGS sequence"/>
</dbReference>
<organism evidence="2 3">
    <name type="scientific">Portunus trituberculatus</name>
    <name type="common">Swimming crab</name>
    <name type="synonym">Neptunus trituberculatus</name>
    <dbReference type="NCBI Taxonomy" id="210409"/>
    <lineage>
        <taxon>Eukaryota</taxon>
        <taxon>Metazoa</taxon>
        <taxon>Ecdysozoa</taxon>
        <taxon>Arthropoda</taxon>
        <taxon>Crustacea</taxon>
        <taxon>Multicrustacea</taxon>
        <taxon>Malacostraca</taxon>
        <taxon>Eumalacostraca</taxon>
        <taxon>Eucarida</taxon>
        <taxon>Decapoda</taxon>
        <taxon>Pleocyemata</taxon>
        <taxon>Brachyura</taxon>
        <taxon>Eubrachyura</taxon>
        <taxon>Portunoidea</taxon>
        <taxon>Portunidae</taxon>
        <taxon>Portuninae</taxon>
        <taxon>Portunus</taxon>
    </lineage>
</organism>
<comment type="caution">
    <text evidence="2">The sequence shown here is derived from an EMBL/GenBank/DDBJ whole genome shotgun (WGS) entry which is preliminary data.</text>
</comment>
<evidence type="ECO:0000256" key="1">
    <source>
        <dbReference type="SAM" id="MobiDB-lite"/>
    </source>
</evidence>
<protein>
    <submittedName>
        <fullName evidence="2">Uncharacterized protein</fullName>
    </submittedName>
</protein>
<evidence type="ECO:0000313" key="3">
    <source>
        <dbReference type="Proteomes" id="UP000324222"/>
    </source>
</evidence>
<feature type="region of interest" description="Disordered" evidence="1">
    <location>
        <begin position="52"/>
        <end position="75"/>
    </location>
</feature>